<organism evidence="2 3">
    <name type="scientific">Sporormia fimetaria CBS 119925</name>
    <dbReference type="NCBI Taxonomy" id="1340428"/>
    <lineage>
        <taxon>Eukaryota</taxon>
        <taxon>Fungi</taxon>
        <taxon>Dikarya</taxon>
        <taxon>Ascomycota</taxon>
        <taxon>Pezizomycotina</taxon>
        <taxon>Dothideomycetes</taxon>
        <taxon>Pleosporomycetidae</taxon>
        <taxon>Pleosporales</taxon>
        <taxon>Sporormiaceae</taxon>
        <taxon>Sporormia</taxon>
    </lineage>
</organism>
<protein>
    <recommendedName>
        <fullName evidence="1">Heterokaryon incompatibility domain-containing protein</fullName>
    </recommendedName>
</protein>
<sequence>GPHDLSISGRWLAHCLNKHLPCNKPMPELQSLPSRLIELRPKGAQIRARLRLREELPGECRFVTLSHCWGKGHTYSLRSDILSAFRTDIPGEQLPRTFQDAISVTHELGLSYVWIDSLCILQDSTSDWADEAQRMAGVYGSASLNIAATASTSSDAGLLIGHD</sequence>
<dbReference type="PANTHER" id="PTHR33112:SF10">
    <property type="entry name" value="TOL"/>
    <property type="match status" value="1"/>
</dbReference>
<dbReference type="InterPro" id="IPR010730">
    <property type="entry name" value="HET"/>
</dbReference>
<dbReference type="PANTHER" id="PTHR33112">
    <property type="entry name" value="DOMAIN PROTEIN, PUTATIVE-RELATED"/>
    <property type="match status" value="1"/>
</dbReference>
<accession>A0A6A6V5W8</accession>
<reference evidence="2" key="1">
    <citation type="journal article" date="2020" name="Stud. Mycol.">
        <title>101 Dothideomycetes genomes: a test case for predicting lifestyles and emergence of pathogens.</title>
        <authorList>
            <person name="Haridas S."/>
            <person name="Albert R."/>
            <person name="Binder M."/>
            <person name="Bloem J."/>
            <person name="Labutti K."/>
            <person name="Salamov A."/>
            <person name="Andreopoulos B."/>
            <person name="Baker S."/>
            <person name="Barry K."/>
            <person name="Bills G."/>
            <person name="Bluhm B."/>
            <person name="Cannon C."/>
            <person name="Castanera R."/>
            <person name="Culley D."/>
            <person name="Daum C."/>
            <person name="Ezra D."/>
            <person name="Gonzalez J."/>
            <person name="Henrissat B."/>
            <person name="Kuo A."/>
            <person name="Liang C."/>
            <person name="Lipzen A."/>
            <person name="Lutzoni F."/>
            <person name="Magnuson J."/>
            <person name="Mondo S."/>
            <person name="Nolan M."/>
            <person name="Ohm R."/>
            <person name="Pangilinan J."/>
            <person name="Park H.-J."/>
            <person name="Ramirez L."/>
            <person name="Alfaro M."/>
            <person name="Sun H."/>
            <person name="Tritt A."/>
            <person name="Yoshinaga Y."/>
            <person name="Zwiers L.-H."/>
            <person name="Turgeon B."/>
            <person name="Goodwin S."/>
            <person name="Spatafora J."/>
            <person name="Crous P."/>
            <person name="Grigoriev I."/>
        </authorList>
    </citation>
    <scope>NUCLEOTIDE SEQUENCE</scope>
    <source>
        <strain evidence="2">CBS 119925</strain>
    </source>
</reference>
<feature type="domain" description="Heterokaryon incompatibility" evidence="1">
    <location>
        <begin position="62"/>
        <end position="158"/>
    </location>
</feature>
<dbReference type="Pfam" id="PF06985">
    <property type="entry name" value="HET"/>
    <property type="match status" value="1"/>
</dbReference>
<evidence type="ECO:0000313" key="3">
    <source>
        <dbReference type="Proteomes" id="UP000799440"/>
    </source>
</evidence>
<dbReference type="OrthoDB" id="2958217at2759"/>
<feature type="non-terminal residue" evidence="2">
    <location>
        <position position="163"/>
    </location>
</feature>
<dbReference type="AlphaFoldDB" id="A0A6A6V5W8"/>
<gene>
    <name evidence="2" type="ORF">M011DRAFT_389521</name>
</gene>
<feature type="non-terminal residue" evidence="2">
    <location>
        <position position="1"/>
    </location>
</feature>
<keyword evidence="3" id="KW-1185">Reference proteome</keyword>
<dbReference type="Proteomes" id="UP000799440">
    <property type="component" value="Unassembled WGS sequence"/>
</dbReference>
<dbReference type="EMBL" id="MU006584">
    <property type="protein sequence ID" value="KAF2745114.1"/>
    <property type="molecule type" value="Genomic_DNA"/>
</dbReference>
<evidence type="ECO:0000313" key="2">
    <source>
        <dbReference type="EMBL" id="KAF2745114.1"/>
    </source>
</evidence>
<evidence type="ECO:0000259" key="1">
    <source>
        <dbReference type="Pfam" id="PF06985"/>
    </source>
</evidence>
<name>A0A6A6V5W8_9PLEO</name>
<proteinExistence type="predicted"/>